<gene>
    <name evidence="2" type="ORF">Q8A67_015025</name>
</gene>
<accession>A0AA88PHN2</accession>
<evidence type="ECO:0000256" key="1">
    <source>
        <dbReference type="SAM" id="MobiDB-lite"/>
    </source>
</evidence>
<evidence type="ECO:0000313" key="3">
    <source>
        <dbReference type="Proteomes" id="UP001187343"/>
    </source>
</evidence>
<comment type="caution">
    <text evidence="2">The sequence shown here is derived from an EMBL/GenBank/DDBJ whole genome shotgun (WGS) entry which is preliminary data.</text>
</comment>
<organism evidence="2 3">
    <name type="scientific">Cirrhinus molitorella</name>
    <name type="common">mud carp</name>
    <dbReference type="NCBI Taxonomy" id="172907"/>
    <lineage>
        <taxon>Eukaryota</taxon>
        <taxon>Metazoa</taxon>
        <taxon>Chordata</taxon>
        <taxon>Craniata</taxon>
        <taxon>Vertebrata</taxon>
        <taxon>Euteleostomi</taxon>
        <taxon>Actinopterygii</taxon>
        <taxon>Neopterygii</taxon>
        <taxon>Teleostei</taxon>
        <taxon>Ostariophysi</taxon>
        <taxon>Cypriniformes</taxon>
        <taxon>Cyprinidae</taxon>
        <taxon>Labeoninae</taxon>
        <taxon>Labeonini</taxon>
        <taxon>Cirrhinus</taxon>
    </lineage>
</organism>
<feature type="compositionally biased region" description="Basic and acidic residues" evidence="1">
    <location>
        <begin position="42"/>
        <end position="55"/>
    </location>
</feature>
<dbReference type="AlphaFoldDB" id="A0AA88PHN2"/>
<feature type="region of interest" description="Disordered" evidence="1">
    <location>
        <begin position="1"/>
        <end position="77"/>
    </location>
</feature>
<sequence length="77" mass="8491">MQYRGPEEDEGNFDVSFSRPFDVTPLSRSKDGFADPINPRGDGTREAAARHKDEACFTSDHGKLKHLSPEHSSSSLA</sequence>
<evidence type="ECO:0000313" key="2">
    <source>
        <dbReference type="EMBL" id="KAK2889650.1"/>
    </source>
</evidence>
<protein>
    <submittedName>
        <fullName evidence="2">Uncharacterized protein</fullName>
    </submittedName>
</protein>
<name>A0AA88PHN2_9TELE</name>
<reference evidence="2" key="1">
    <citation type="submission" date="2023-08" db="EMBL/GenBank/DDBJ databases">
        <title>Chromosome-level Genome Assembly of mud carp (Cirrhinus molitorella).</title>
        <authorList>
            <person name="Liu H."/>
        </authorList>
    </citation>
    <scope>NUCLEOTIDE SEQUENCE</scope>
    <source>
        <strain evidence="2">Prfri</strain>
        <tissue evidence="2">Muscle</tissue>
    </source>
</reference>
<keyword evidence="3" id="KW-1185">Reference proteome</keyword>
<dbReference type="Proteomes" id="UP001187343">
    <property type="component" value="Unassembled WGS sequence"/>
</dbReference>
<dbReference type="EMBL" id="JAUYZG010000014">
    <property type="protein sequence ID" value="KAK2889650.1"/>
    <property type="molecule type" value="Genomic_DNA"/>
</dbReference>
<proteinExistence type="predicted"/>